<dbReference type="Pfam" id="PF00317">
    <property type="entry name" value="Ribonuc_red_lgN"/>
    <property type="match status" value="1"/>
</dbReference>
<dbReference type="InterPro" id="IPR050862">
    <property type="entry name" value="RdRp_reductase_class-2"/>
</dbReference>
<dbReference type="AlphaFoldDB" id="A0A0F2LSB3"/>
<dbReference type="GO" id="GO:0009263">
    <property type="term" value="P:deoxyribonucleotide biosynthetic process"/>
    <property type="evidence" value="ECO:0007669"/>
    <property type="project" value="UniProtKB-KW"/>
</dbReference>
<dbReference type="CDD" id="cd02888">
    <property type="entry name" value="RNR_II_dimer"/>
    <property type="match status" value="1"/>
</dbReference>
<dbReference type="EC" id="1.17.4.1" evidence="13"/>
<protein>
    <recommendedName>
        <fullName evidence="13">Vitamin B12-dependent ribonucleotide reductase</fullName>
        <ecNumber evidence="13">1.17.4.1</ecNumber>
    </recommendedName>
</protein>
<evidence type="ECO:0000256" key="7">
    <source>
        <dbReference type="ARBA" id="ARBA00023002"/>
    </source>
</evidence>
<comment type="function">
    <text evidence="13">Catalyzes the reduction of ribonucleotides to deoxyribonucleotides. May function to provide a pool of deoxyribonucleotide precursors for DNA repair during oxygen limitation and/or for immediate growth after restoration of oxygen.</text>
</comment>
<evidence type="ECO:0000256" key="3">
    <source>
        <dbReference type="ARBA" id="ARBA00022533"/>
    </source>
</evidence>
<keyword evidence="5 12" id="KW-0547">Nucleotide-binding</keyword>
<dbReference type="PANTHER" id="PTHR43371">
    <property type="entry name" value="VITAMIN B12-DEPENDENT RIBONUCLEOTIDE REDUCTASE"/>
    <property type="match status" value="1"/>
</dbReference>
<evidence type="ECO:0000256" key="11">
    <source>
        <dbReference type="ARBA" id="ARBA00047754"/>
    </source>
</evidence>
<evidence type="ECO:0000256" key="9">
    <source>
        <dbReference type="ARBA" id="ARBA00023157"/>
    </source>
</evidence>
<comment type="similarity">
    <text evidence="2 13">Belongs to the ribonucleoside diphosphate reductase class-2 family.</text>
</comment>
<dbReference type="PRINTS" id="PR01183">
    <property type="entry name" value="RIBORDTASEM1"/>
</dbReference>
<reference evidence="16" key="2">
    <citation type="submission" date="2022-05" db="EMBL/GenBank/DDBJ databases">
        <title>Metagenome Sequencing of an Archaeal-Dominated Microbial Community from a Hot Spring at the Los Azufres Geothermal Field, Mexico.</title>
        <authorList>
            <person name="Marin-Paredes R."/>
            <person name="Martinez-Romero E."/>
            <person name="Servin-Garciduenas L.E."/>
        </authorList>
    </citation>
    <scope>NUCLEOTIDE SEQUENCE</scope>
    <source>
        <strain evidence="16">AZ1-454</strain>
    </source>
</reference>
<evidence type="ECO:0000259" key="14">
    <source>
        <dbReference type="PROSITE" id="PS51161"/>
    </source>
</evidence>
<dbReference type="InterPro" id="IPR000788">
    <property type="entry name" value="RNR_lg_C"/>
</dbReference>
<dbReference type="EMBL" id="JZWS02000004">
    <property type="protein sequence ID" value="MCL7344063.1"/>
    <property type="molecule type" value="Genomic_DNA"/>
</dbReference>
<keyword evidence="7 13" id="KW-0560">Oxidoreductase</keyword>
<keyword evidence="9" id="KW-1015">Disulfide bond</keyword>
<dbReference type="InterPro" id="IPR013346">
    <property type="entry name" value="NrdE_NrdA_C"/>
</dbReference>
<dbReference type="GO" id="GO:0071897">
    <property type="term" value="P:DNA biosynthetic process"/>
    <property type="evidence" value="ECO:0007669"/>
    <property type="project" value="UniProtKB-KW"/>
</dbReference>
<gene>
    <name evidence="16" type="ORF">TQ35_005760</name>
    <name evidence="15" type="ORF">TQ35_02190</name>
</gene>
<dbReference type="PATRIC" id="fig|1326980.8.peg.2244"/>
<dbReference type="GO" id="GO:0005524">
    <property type="term" value="F:ATP binding"/>
    <property type="evidence" value="ECO:0007669"/>
    <property type="project" value="UniProtKB-UniRule"/>
</dbReference>
<keyword evidence="13" id="KW-0237">DNA synthesis</keyword>
<dbReference type="GO" id="GO:0004748">
    <property type="term" value="F:ribonucleoside-diphosphate reductase activity, thioredoxin disulfide as acceptor"/>
    <property type="evidence" value="ECO:0007669"/>
    <property type="project" value="UniProtKB-EC"/>
</dbReference>
<evidence type="ECO:0000256" key="12">
    <source>
        <dbReference type="PROSITE-ProRule" id="PRU00492"/>
    </source>
</evidence>
<dbReference type="InterPro" id="IPR013344">
    <property type="entry name" value="RNR_NrdJ/NrdZ"/>
</dbReference>
<comment type="catalytic activity">
    <reaction evidence="11 13">
        <text>a 2'-deoxyribonucleoside 5'-diphosphate + [thioredoxin]-disulfide + H2O = a ribonucleoside 5'-diphosphate + [thioredoxin]-dithiol</text>
        <dbReference type="Rhea" id="RHEA:23252"/>
        <dbReference type="Rhea" id="RHEA-COMP:10698"/>
        <dbReference type="Rhea" id="RHEA-COMP:10700"/>
        <dbReference type="ChEBI" id="CHEBI:15377"/>
        <dbReference type="ChEBI" id="CHEBI:29950"/>
        <dbReference type="ChEBI" id="CHEBI:50058"/>
        <dbReference type="ChEBI" id="CHEBI:57930"/>
        <dbReference type="ChEBI" id="CHEBI:73316"/>
        <dbReference type="EC" id="1.17.4.1"/>
    </reaction>
</comment>
<keyword evidence="6 12" id="KW-0067">ATP-binding</keyword>
<dbReference type="EMBL" id="JZWS01000009">
    <property type="protein sequence ID" value="KJR79385.1"/>
    <property type="molecule type" value="Genomic_DNA"/>
</dbReference>
<dbReference type="PROSITE" id="PS51161">
    <property type="entry name" value="ATP_CONE"/>
    <property type="match status" value="1"/>
</dbReference>
<dbReference type="NCBIfam" id="TIGR02504">
    <property type="entry name" value="NrdJ_Z"/>
    <property type="match status" value="1"/>
</dbReference>
<dbReference type="Pfam" id="PF03477">
    <property type="entry name" value="ATP-cone"/>
    <property type="match status" value="1"/>
</dbReference>
<keyword evidence="8" id="KW-0215">Deoxyribonucleotide synthesis</keyword>
<evidence type="ECO:0000313" key="16">
    <source>
        <dbReference type="EMBL" id="MCL7344063.1"/>
    </source>
</evidence>
<accession>A0A0F2LSB3</accession>
<evidence type="ECO:0000256" key="8">
    <source>
        <dbReference type="ARBA" id="ARBA00023116"/>
    </source>
</evidence>
<dbReference type="InterPro" id="IPR005144">
    <property type="entry name" value="ATP-cone_dom"/>
</dbReference>
<dbReference type="InterPro" id="IPR013509">
    <property type="entry name" value="RNR_lsu_N"/>
</dbReference>
<evidence type="ECO:0000256" key="1">
    <source>
        <dbReference type="ARBA" id="ARBA00001922"/>
    </source>
</evidence>
<comment type="cofactor">
    <cofactor evidence="1 13">
        <name>adenosylcob(III)alamin</name>
        <dbReference type="ChEBI" id="CHEBI:18408"/>
    </cofactor>
</comment>
<dbReference type="InterPro" id="IPR008926">
    <property type="entry name" value="RNR_R1-su_N"/>
</dbReference>
<keyword evidence="10 13" id="KW-0170">Cobalt</keyword>
<evidence type="ECO:0000256" key="2">
    <source>
        <dbReference type="ARBA" id="ARBA00007405"/>
    </source>
</evidence>
<keyword evidence="3" id="KW-0021">Allosteric enzyme</keyword>
<name>A0A0F2LSB3_9CREN</name>
<evidence type="ECO:0000313" key="15">
    <source>
        <dbReference type="EMBL" id="KJR79385.1"/>
    </source>
</evidence>
<dbReference type="SUPFAM" id="SSF48168">
    <property type="entry name" value="R1 subunit of ribonucleotide reductase, N-terminal domain"/>
    <property type="match status" value="1"/>
</dbReference>
<evidence type="ECO:0000256" key="5">
    <source>
        <dbReference type="ARBA" id="ARBA00022741"/>
    </source>
</evidence>
<evidence type="ECO:0000256" key="4">
    <source>
        <dbReference type="ARBA" id="ARBA00022628"/>
    </source>
</evidence>
<sequence>MSQMLANISLATLNKLFVLKRDGRKEEFKFEKILNKLGFVPDKVMDGIAQDVLQLAKDNVIDTRTIADIVERNLVENSLEHPELMDLAKRYVLARIYNHVFGKGRWKQFDEKDLLITYNSLKVLEARYLLKDPNTLRYIETPQMMFKRVASFLAKVEERYGKDEKAVKEIEEKFYEIMSDQKFLPNTPTLMNSGTRLGILSACFVLPVKDSMTTSDGDGIYDTLRAMALVHQQGGGTGFDFSELRPKGDIVASTAGVASGPVSFMKIFDVSTDVVKQGGKRRGANMGVMHVWHSDIEDFIHAKTGQLKDVQLQNFNISVGAYDYFMEKVEKGEEVPLITPRKTKIPGTDHDYYIVKARNYMHEEWVQEVVLNELEEKGSVYLDESKIITVDEALVIAEKEGAITRWVNARTLFNEIVKGAWDSGDPGLLFIDTINRGHPTWYLGKIQATNPCGEEPLLHWESCNLGSINLEKFVKEVNGKPAVDWDGLAETIRYAVRLLDNVIDANRYPLKQIEEATKRTRKVGLGVMGLARMLIKLGIPYDSVDAVYLSYQLAKFIYYHALKTTIELAKEKGPFPGYDARLYKDIWENAKPLEELLAIAGIGDRPSAKVKELAKVVEAIDFSKLKGERLTHGLRNATVVSVAPTGTISIIAGTSSSIEPLFALAFIRNVAVGKFMEIDPLFLEYLRKYELDNPEVVKKVAETGMVGDNVFMPATIRKLFRTAHEVPPEYHVLHQAAWQQWNDSGTSKTINLRSEEPQETVERVYLMAWKMGIKGITVYRDKSKSQQVIYFGIKKEREELEKKKEGKLLPSSLRMEKYVEVSENYAGGCKTCEL</sequence>
<feature type="domain" description="ATP-cone" evidence="14">
    <location>
        <begin position="16"/>
        <end position="102"/>
    </location>
</feature>
<dbReference type="PANTHER" id="PTHR43371:SF1">
    <property type="entry name" value="RIBONUCLEOSIDE-DIPHOSPHATE REDUCTASE"/>
    <property type="match status" value="1"/>
</dbReference>
<dbReference type="UniPathway" id="UPA00326"/>
<reference evidence="15" key="1">
    <citation type="submission" date="2015-03" db="EMBL/GenBank/DDBJ databases">
        <title>Metagenome Sequencing of an Archaeal-Dominated Microbial Community from a Hot Spring at the Los Azufres Geothermal Field, Mexico.</title>
        <authorList>
            <person name="Servin-Garciduenas L.E."/>
            <person name="Martinez-Romero E."/>
        </authorList>
    </citation>
    <scope>NUCLEOTIDE SEQUENCE [LARGE SCALE GENOMIC DNA]</scope>
    <source>
        <strain evidence="15">AZ1-454</strain>
    </source>
</reference>
<dbReference type="Pfam" id="PF02867">
    <property type="entry name" value="Ribonuc_red_lgC"/>
    <property type="match status" value="1"/>
</dbReference>
<proteinExistence type="inferred from homology"/>
<dbReference type="NCBIfam" id="TIGR02506">
    <property type="entry name" value="NrdE_NrdA"/>
    <property type="match status" value="1"/>
</dbReference>
<dbReference type="Gene3D" id="3.20.70.20">
    <property type="match status" value="1"/>
</dbReference>
<organism evidence="15">
    <name type="scientific">Candidatus Aramenus sulfurataquae</name>
    <dbReference type="NCBI Taxonomy" id="1326980"/>
    <lineage>
        <taxon>Archaea</taxon>
        <taxon>Thermoproteota</taxon>
        <taxon>Thermoprotei</taxon>
        <taxon>Sulfolobales</taxon>
        <taxon>Sulfolobaceae</taxon>
        <taxon>Candidatus Aramenus</taxon>
    </lineage>
</organism>
<dbReference type="SUPFAM" id="SSF51998">
    <property type="entry name" value="PFL-like glycyl radical enzymes"/>
    <property type="match status" value="1"/>
</dbReference>
<keyword evidence="4 13" id="KW-0846">Cobalamin</keyword>
<dbReference type="GO" id="GO:0031419">
    <property type="term" value="F:cobalamin binding"/>
    <property type="evidence" value="ECO:0007669"/>
    <property type="project" value="UniProtKB-KW"/>
</dbReference>
<evidence type="ECO:0000256" key="6">
    <source>
        <dbReference type="ARBA" id="ARBA00022840"/>
    </source>
</evidence>
<evidence type="ECO:0000256" key="10">
    <source>
        <dbReference type="ARBA" id="ARBA00023285"/>
    </source>
</evidence>
<evidence type="ECO:0000256" key="13">
    <source>
        <dbReference type="RuleBase" id="RU364064"/>
    </source>
</evidence>
<comment type="caution">
    <text evidence="15">The sequence shown here is derived from an EMBL/GenBank/DDBJ whole genome shotgun (WGS) entry which is preliminary data.</text>
</comment>